<reference evidence="4 5" key="1">
    <citation type="submission" date="2021-03" db="EMBL/GenBank/DDBJ databases">
        <title>Sequencing the genomes of 1000 actinobacteria strains.</title>
        <authorList>
            <person name="Klenk H.-P."/>
        </authorList>
    </citation>
    <scope>NUCLEOTIDE SEQUENCE [LARGE SCALE GENOMIC DNA]</scope>
    <source>
        <strain evidence="4 5">DSM 16005</strain>
    </source>
</reference>
<comment type="function">
    <text evidence="3">Required for maturation of urease via the functional incorporation of the urease nickel metallocenter.</text>
</comment>
<evidence type="ECO:0000256" key="3">
    <source>
        <dbReference type="HAMAP-Rule" id="MF_01384"/>
    </source>
</evidence>
<organism evidence="4 5">
    <name type="scientific">Arthrobacter stackebrandtii</name>
    <dbReference type="NCBI Taxonomy" id="272161"/>
    <lineage>
        <taxon>Bacteria</taxon>
        <taxon>Bacillati</taxon>
        <taxon>Actinomycetota</taxon>
        <taxon>Actinomycetes</taxon>
        <taxon>Micrococcales</taxon>
        <taxon>Micrococcaceae</taxon>
        <taxon>Arthrobacter</taxon>
    </lineage>
</organism>
<comment type="subcellular location">
    <subcellularLocation>
        <location evidence="3">Cytoplasm</location>
    </subcellularLocation>
</comment>
<comment type="subunit">
    <text evidence="3">UreD, UreF and UreG form a complex that acts as a GTP-hydrolysis-dependent molecular chaperone, activating the urease apoprotein by helping to assemble the nickel containing metallocenter of UreC. The UreE protein probably delivers the nickel.</text>
</comment>
<dbReference type="Proteomes" id="UP000711614">
    <property type="component" value="Unassembled WGS sequence"/>
</dbReference>
<evidence type="ECO:0000313" key="4">
    <source>
        <dbReference type="EMBL" id="MBP2414744.1"/>
    </source>
</evidence>
<evidence type="ECO:0000313" key="5">
    <source>
        <dbReference type="Proteomes" id="UP000711614"/>
    </source>
</evidence>
<dbReference type="Pfam" id="PF01774">
    <property type="entry name" value="UreD"/>
    <property type="match status" value="1"/>
</dbReference>
<proteinExistence type="inferred from homology"/>
<evidence type="ECO:0000256" key="2">
    <source>
        <dbReference type="ARBA" id="ARBA00023186"/>
    </source>
</evidence>
<comment type="caution">
    <text evidence="4">The sequence shown here is derived from an EMBL/GenBank/DDBJ whole genome shotgun (WGS) entry which is preliminary data.</text>
</comment>
<dbReference type="HAMAP" id="MF_01384">
    <property type="entry name" value="UreD"/>
    <property type="match status" value="1"/>
</dbReference>
<keyword evidence="3" id="KW-0996">Nickel insertion</keyword>
<dbReference type="InterPro" id="IPR002669">
    <property type="entry name" value="UreD"/>
</dbReference>
<dbReference type="PANTHER" id="PTHR33643:SF1">
    <property type="entry name" value="UREASE ACCESSORY PROTEIN D"/>
    <property type="match status" value="1"/>
</dbReference>
<dbReference type="EMBL" id="JAGIOI010000001">
    <property type="protein sequence ID" value="MBP2414744.1"/>
    <property type="molecule type" value="Genomic_DNA"/>
</dbReference>
<comment type="similarity">
    <text evidence="1 3">Belongs to the UreD family.</text>
</comment>
<protein>
    <recommendedName>
        <fullName evidence="3">Urease accessory protein UreD</fullName>
    </recommendedName>
</protein>
<accession>A0ABS4Z120</accession>
<evidence type="ECO:0000256" key="1">
    <source>
        <dbReference type="ARBA" id="ARBA00007177"/>
    </source>
</evidence>
<dbReference type="PANTHER" id="PTHR33643">
    <property type="entry name" value="UREASE ACCESSORY PROTEIN D"/>
    <property type="match status" value="1"/>
</dbReference>
<sequence length="309" mass="33757">MAELGPTAARVPPRAREWWERLGGEPRSVGRLAAPATWAGTLSLDIDRRAGKSIAVRQFHDGALRILRPHYLDGSGQVCYVIVNPGGAYLGGDKYLIEVSVADGSDLLLTTQSATKIYRTPNDRAEQHTHIRLGANARLELLPDPLIAYREASYGQVSCVDMDPTASLVMAEVLTPGWSPDGGLFRYDEIRMRNEISIGGRLTVLDNLLIRPGTGSPVDSSNFMSHYTHLGSLLAVDARVDQALVDDLHTLLAPMNDGGRLGLTLLDGPGLALRALSHSTERLNEMLAAAVDLLRKRWHGQEPLNLRKY</sequence>
<keyword evidence="2 3" id="KW-0143">Chaperone</keyword>
<gene>
    <name evidence="3" type="primary">ureD</name>
    <name evidence="4" type="ORF">JOF48_003543</name>
</gene>
<keyword evidence="5" id="KW-1185">Reference proteome</keyword>
<keyword evidence="3" id="KW-0963">Cytoplasm</keyword>
<name>A0ABS4Z120_9MICC</name>